<gene>
    <name evidence="2" type="ORF">DIS24_g10544</name>
</gene>
<reference evidence="2" key="1">
    <citation type="submission" date="2023-06" db="EMBL/GenBank/DDBJ databases">
        <title>Multi-omics analyses reveal the molecular pathogenesis toolkit of Lasiodiplodia hormozganensis, a cross-kingdom pathogen.</title>
        <authorList>
            <person name="Felix C."/>
            <person name="Meneses R."/>
            <person name="Goncalves M.F.M."/>
            <person name="Tilleman L."/>
            <person name="Duarte A.S."/>
            <person name="Jorrin-Novo J.V."/>
            <person name="Van De Peer Y."/>
            <person name="Deforce D."/>
            <person name="Van Nieuwerburgh F."/>
            <person name="Esteves A.C."/>
            <person name="Alves A."/>
        </authorList>
    </citation>
    <scope>NUCLEOTIDE SEQUENCE</scope>
    <source>
        <strain evidence="2">CBS 339.90</strain>
    </source>
</reference>
<evidence type="ECO:0000313" key="3">
    <source>
        <dbReference type="Proteomes" id="UP001175001"/>
    </source>
</evidence>
<dbReference type="InterPro" id="IPR056632">
    <property type="entry name" value="DUF7730"/>
</dbReference>
<sequence length="82" mass="9259">MGHIYDDERSPLALLTCRCIYAEAVNLLYSHPTLAIHCTVTVERLPRVMLPDRFSHIRTIQFSTAFTLSAPTMSNCGYLRSA</sequence>
<dbReference type="Proteomes" id="UP001175001">
    <property type="component" value="Unassembled WGS sequence"/>
</dbReference>
<comment type="caution">
    <text evidence="2">The sequence shown here is derived from an EMBL/GenBank/DDBJ whole genome shotgun (WGS) entry which is preliminary data.</text>
</comment>
<dbReference type="EMBL" id="JAUJDW010000116">
    <property type="protein sequence ID" value="KAK0637695.1"/>
    <property type="molecule type" value="Genomic_DNA"/>
</dbReference>
<dbReference type="AlphaFoldDB" id="A0AA39XRA4"/>
<feature type="domain" description="DUF7730" evidence="1">
    <location>
        <begin position="14"/>
        <end position="67"/>
    </location>
</feature>
<dbReference type="Pfam" id="PF24864">
    <property type="entry name" value="DUF7730"/>
    <property type="match status" value="1"/>
</dbReference>
<accession>A0AA39XRA4</accession>
<proteinExistence type="predicted"/>
<evidence type="ECO:0000313" key="2">
    <source>
        <dbReference type="EMBL" id="KAK0637695.1"/>
    </source>
</evidence>
<protein>
    <recommendedName>
        <fullName evidence="1">DUF7730 domain-containing protein</fullName>
    </recommendedName>
</protein>
<organism evidence="2 3">
    <name type="scientific">Lasiodiplodia hormozganensis</name>
    <dbReference type="NCBI Taxonomy" id="869390"/>
    <lineage>
        <taxon>Eukaryota</taxon>
        <taxon>Fungi</taxon>
        <taxon>Dikarya</taxon>
        <taxon>Ascomycota</taxon>
        <taxon>Pezizomycotina</taxon>
        <taxon>Dothideomycetes</taxon>
        <taxon>Dothideomycetes incertae sedis</taxon>
        <taxon>Botryosphaeriales</taxon>
        <taxon>Botryosphaeriaceae</taxon>
        <taxon>Lasiodiplodia</taxon>
    </lineage>
</organism>
<evidence type="ECO:0000259" key="1">
    <source>
        <dbReference type="Pfam" id="PF24864"/>
    </source>
</evidence>
<name>A0AA39XRA4_9PEZI</name>
<keyword evidence="3" id="KW-1185">Reference proteome</keyword>